<feature type="domain" description="STAS" evidence="1">
    <location>
        <begin position="2"/>
        <end position="113"/>
    </location>
</feature>
<dbReference type="EMBL" id="FZMP01000203">
    <property type="protein sequence ID" value="SNQ62042.1"/>
    <property type="molecule type" value="Genomic_DNA"/>
</dbReference>
<dbReference type="PANTHER" id="PTHR33745">
    <property type="entry name" value="RSBT ANTAGONIST PROTEIN RSBS-RELATED"/>
    <property type="match status" value="1"/>
</dbReference>
<dbReference type="PANTHER" id="PTHR33745:SF1">
    <property type="entry name" value="RSBT ANTAGONIST PROTEIN RSBS"/>
    <property type="match status" value="1"/>
</dbReference>
<dbReference type="AlphaFoldDB" id="A0A284VRZ3"/>
<protein>
    <submittedName>
        <fullName evidence="2">Putative negative regulator of sigma-B</fullName>
    </submittedName>
</protein>
<sequence>MSEVTILKMGKNIIVPIQVELHDRAALRLQEDILKKIEETESTGLIIDVSAVSVVDSFLGRLLGETAKMARLIGAETVLVGMKKEVVITLIQLGMVIKDLHTSINIEDGMVLLEKLKSGRPSIKEQEV</sequence>
<dbReference type="Pfam" id="PF01740">
    <property type="entry name" value="STAS"/>
    <property type="match status" value="1"/>
</dbReference>
<dbReference type="InterPro" id="IPR002645">
    <property type="entry name" value="STAS_dom"/>
</dbReference>
<evidence type="ECO:0000259" key="1">
    <source>
        <dbReference type="PROSITE" id="PS50801"/>
    </source>
</evidence>
<dbReference type="SUPFAM" id="SSF52091">
    <property type="entry name" value="SpoIIaa-like"/>
    <property type="match status" value="1"/>
</dbReference>
<dbReference type="Proteomes" id="UP000218615">
    <property type="component" value="Unassembled WGS sequence"/>
</dbReference>
<dbReference type="OrthoDB" id="341541at2157"/>
<keyword evidence="3" id="KW-1185">Reference proteome</keyword>
<evidence type="ECO:0000313" key="2">
    <source>
        <dbReference type="EMBL" id="SNQ62042.1"/>
    </source>
</evidence>
<dbReference type="Gene3D" id="3.30.750.24">
    <property type="entry name" value="STAS domain"/>
    <property type="match status" value="1"/>
</dbReference>
<dbReference type="RefSeq" id="WP_096206657.1">
    <property type="nucleotide sequence ID" value="NZ_FZMP01000203.1"/>
</dbReference>
<organism evidence="2 3">
    <name type="scientific">Candidatus Methanoperedens nitratireducens</name>
    <dbReference type="NCBI Taxonomy" id="1392998"/>
    <lineage>
        <taxon>Archaea</taxon>
        <taxon>Methanobacteriati</taxon>
        <taxon>Methanobacteriota</taxon>
        <taxon>Stenosarchaea group</taxon>
        <taxon>Methanomicrobia</taxon>
        <taxon>Methanosarcinales</taxon>
        <taxon>ANME-2 cluster</taxon>
        <taxon>Candidatus Methanoperedentaceae</taxon>
        <taxon>Candidatus Methanoperedens</taxon>
    </lineage>
</organism>
<proteinExistence type="predicted"/>
<dbReference type="InterPro" id="IPR051932">
    <property type="entry name" value="Bact_StressResp_Reg"/>
</dbReference>
<gene>
    <name evidence="2" type="ORF">MNV_560088</name>
</gene>
<name>A0A284VRZ3_9EURY</name>
<accession>A0A284VRZ3</accession>
<dbReference type="PROSITE" id="PS50801">
    <property type="entry name" value="STAS"/>
    <property type="match status" value="1"/>
</dbReference>
<evidence type="ECO:0000313" key="3">
    <source>
        <dbReference type="Proteomes" id="UP000218615"/>
    </source>
</evidence>
<dbReference type="InterPro" id="IPR036513">
    <property type="entry name" value="STAS_dom_sf"/>
</dbReference>
<reference evidence="3" key="1">
    <citation type="submission" date="2017-06" db="EMBL/GenBank/DDBJ databases">
        <authorList>
            <person name="Cremers G."/>
        </authorList>
    </citation>
    <scope>NUCLEOTIDE SEQUENCE [LARGE SCALE GENOMIC DNA]</scope>
</reference>
<dbReference type="CDD" id="cd07041">
    <property type="entry name" value="STAS_RsbR_RsbS_like"/>
    <property type="match status" value="1"/>
</dbReference>